<dbReference type="InterPro" id="IPR040079">
    <property type="entry name" value="Glutathione_S-Trfase"/>
</dbReference>
<dbReference type="SFLD" id="SFLDG00358">
    <property type="entry name" value="Main_(cytGST)"/>
    <property type="match status" value="1"/>
</dbReference>
<accession>A0A0A2VG71</accession>
<reference evidence="4 5" key="1">
    <citation type="submission" date="2012-10" db="EMBL/GenBank/DDBJ databases">
        <title>Genome sequencing and analysis of entomopathogenic fungi Beauveria bassiana D1-5.</title>
        <authorList>
            <person name="Li Q."/>
            <person name="Wang L."/>
            <person name="Zhang Z."/>
            <person name="Wang Q."/>
            <person name="Ren J."/>
            <person name="Wang M."/>
            <person name="Xu W."/>
            <person name="Wang J."/>
            <person name="Lu Y."/>
            <person name="Du Q."/>
            <person name="Sun Z."/>
        </authorList>
    </citation>
    <scope>NUCLEOTIDE SEQUENCE [LARGE SCALE GENOMIC DNA]</scope>
    <source>
        <strain evidence="4 5">D1-5</strain>
    </source>
</reference>
<dbReference type="SUPFAM" id="SSF52833">
    <property type="entry name" value="Thioredoxin-like"/>
    <property type="match status" value="1"/>
</dbReference>
<dbReference type="PANTHER" id="PTHR44051">
    <property type="entry name" value="GLUTATHIONE S-TRANSFERASE-RELATED"/>
    <property type="match status" value="1"/>
</dbReference>
<dbReference type="InterPro" id="IPR036249">
    <property type="entry name" value="Thioredoxin-like_sf"/>
</dbReference>
<dbReference type="SUPFAM" id="SSF47616">
    <property type="entry name" value="GST C-terminal domain-like"/>
    <property type="match status" value="1"/>
</dbReference>
<dbReference type="AlphaFoldDB" id="A0A0A2VG71"/>
<dbReference type="InterPro" id="IPR010987">
    <property type="entry name" value="Glutathione-S-Trfase_C-like"/>
</dbReference>
<evidence type="ECO:0000259" key="3">
    <source>
        <dbReference type="PROSITE" id="PS50405"/>
    </source>
</evidence>
<feature type="domain" description="GST N-terminal" evidence="2">
    <location>
        <begin position="5"/>
        <end position="86"/>
    </location>
</feature>
<dbReference type="eggNOG" id="KOG0867">
    <property type="taxonomic scope" value="Eukaryota"/>
</dbReference>
<organism evidence="4 5">
    <name type="scientific">Beauveria bassiana D1-5</name>
    <dbReference type="NCBI Taxonomy" id="1245745"/>
    <lineage>
        <taxon>Eukaryota</taxon>
        <taxon>Fungi</taxon>
        <taxon>Dikarya</taxon>
        <taxon>Ascomycota</taxon>
        <taxon>Pezizomycotina</taxon>
        <taxon>Sordariomycetes</taxon>
        <taxon>Hypocreomycetidae</taxon>
        <taxon>Hypocreales</taxon>
        <taxon>Cordycipitaceae</taxon>
        <taxon>Beauveria</taxon>
    </lineage>
</organism>
<dbReference type="SFLD" id="SFLDS00019">
    <property type="entry name" value="Glutathione_Transferase_(cytos"/>
    <property type="match status" value="1"/>
</dbReference>
<dbReference type="PROSITE" id="PS50404">
    <property type="entry name" value="GST_NTER"/>
    <property type="match status" value="1"/>
</dbReference>
<dbReference type="GO" id="GO:0016740">
    <property type="term" value="F:transferase activity"/>
    <property type="evidence" value="ECO:0007669"/>
    <property type="project" value="UniProtKB-KW"/>
</dbReference>
<evidence type="ECO:0000259" key="2">
    <source>
        <dbReference type="PROSITE" id="PS50404"/>
    </source>
</evidence>
<dbReference type="Proteomes" id="UP000030106">
    <property type="component" value="Unassembled WGS sequence"/>
</dbReference>
<dbReference type="OrthoDB" id="422574at2759"/>
<dbReference type="EMBL" id="ANFO01000746">
    <property type="protein sequence ID" value="KGQ06876.1"/>
    <property type="molecule type" value="Genomic_DNA"/>
</dbReference>
<evidence type="ECO:0000256" key="1">
    <source>
        <dbReference type="ARBA" id="ARBA00007409"/>
    </source>
</evidence>
<comment type="similarity">
    <text evidence="1">Belongs to the GST superfamily.</text>
</comment>
<dbReference type="CDD" id="cd03048">
    <property type="entry name" value="GST_N_Ure2p_like"/>
    <property type="match status" value="1"/>
</dbReference>
<feature type="domain" description="GST C-terminal" evidence="3">
    <location>
        <begin position="92"/>
        <end position="218"/>
    </location>
</feature>
<dbReference type="STRING" id="1245745.A0A0A2VG71"/>
<dbReference type="PROSITE" id="PS50405">
    <property type="entry name" value="GST_CTER"/>
    <property type="match status" value="1"/>
</dbReference>
<dbReference type="HOGENOM" id="CLU_011226_14_2_1"/>
<sequence length="218" mass="24306">MASLQPIKLYAHKKGPNPWKVALILEELGLPYETTYLEFPDAKVEPYISLNPNGKLPAIQDPNHSIELFESGAIIEYLIEQYDKDGKLSHESLQDKSLARAWLHLQMSAQAPVIGYKVWMGRTYDASQIVSANEFLTLEIKRVLGVLDKHLAKMGGPYLLGAKVSYADLAFVPHYMMLPLFVPGYDPATEYPHFAAWLAALKERPAVKKIAATKAALA</sequence>
<dbReference type="InterPro" id="IPR004045">
    <property type="entry name" value="Glutathione_S-Trfase_N"/>
</dbReference>
<evidence type="ECO:0000313" key="5">
    <source>
        <dbReference type="Proteomes" id="UP000030106"/>
    </source>
</evidence>
<evidence type="ECO:0000313" key="4">
    <source>
        <dbReference type="EMBL" id="KGQ06876.1"/>
    </source>
</evidence>
<proteinExistence type="inferred from homology"/>
<keyword evidence="4" id="KW-0808">Transferase</keyword>
<dbReference type="Pfam" id="PF14497">
    <property type="entry name" value="GST_C_3"/>
    <property type="match status" value="1"/>
</dbReference>
<gene>
    <name evidence="4" type="ORF">BBAD15_g7792</name>
</gene>
<dbReference type="PANTHER" id="PTHR44051:SF3">
    <property type="entry name" value="TRANSCRIPTIONAL REGULATOR URE2"/>
    <property type="match status" value="1"/>
</dbReference>
<dbReference type="InterPro" id="IPR004046">
    <property type="entry name" value="GST_C"/>
</dbReference>
<comment type="caution">
    <text evidence="4">The sequence shown here is derived from an EMBL/GenBank/DDBJ whole genome shotgun (WGS) entry which is preliminary data.</text>
</comment>
<dbReference type="InterPro" id="IPR036282">
    <property type="entry name" value="Glutathione-S-Trfase_C_sf"/>
</dbReference>
<protein>
    <submittedName>
        <fullName evidence="4">Glutathione S-transferase 2</fullName>
    </submittedName>
</protein>
<name>A0A0A2VG71_BEABA</name>
<dbReference type="Pfam" id="PF02798">
    <property type="entry name" value="GST_N"/>
    <property type="match status" value="1"/>
</dbReference>
<dbReference type="Gene3D" id="1.20.1050.130">
    <property type="match status" value="1"/>
</dbReference>